<protein>
    <submittedName>
        <fullName evidence="1">Uncharacterized protein</fullName>
    </submittedName>
</protein>
<gene>
    <name evidence="1" type="ORF">PsorP6_018194</name>
</gene>
<name>A0ACC0WDP9_9STRA</name>
<proteinExistence type="predicted"/>
<dbReference type="EMBL" id="CM047581">
    <property type="protein sequence ID" value="KAI9916960.1"/>
    <property type="molecule type" value="Genomic_DNA"/>
</dbReference>
<accession>A0ACC0WDP9</accession>
<keyword evidence="2" id="KW-1185">Reference proteome</keyword>
<evidence type="ECO:0000313" key="1">
    <source>
        <dbReference type="EMBL" id="KAI9916960.1"/>
    </source>
</evidence>
<evidence type="ECO:0000313" key="2">
    <source>
        <dbReference type="Proteomes" id="UP001163321"/>
    </source>
</evidence>
<organism evidence="1 2">
    <name type="scientific">Peronosclerospora sorghi</name>
    <dbReference type="NCBI Taxonomy" id="230839"/>
    <lineage>
        <taxon>Eukaryota</taxon>
        <taxon>Sar</taxon>
        <taxon>Stramenopiles</taxon>
        <taxon>Oomycota</taxon>
        <taxon>Peronosporomycetes</taxon>
        <taxon>Peronosporales</taxon>
        <taxon>Peronosporaceae</taxon>
        <taxon>Peronosclerospora</taxon>
    </lineage>
</organism>
<reference evidence="1 2" key="1">
    <citation type="journal article" date="2022" name="bioRxiv">
        <title>The genome of the oomycete Peronosclerospora sorghi, a cosmopolitan pathogen of maize and sorghum, is inflated with dispersed pseudogenes.</title>
        <authorList>
            <person name="Fletcher K."/>
            <person name="Martin F."/>
            <person name="Isakeit T."/>
            <person name="Cavanaugh K."/>
            <person name="Magill C."/>
            <person name="Michelmore R."/>
        </authorList>
    </citation>
    <scope>NUCLEOTIDE SEQUENCE [LARGE SCALE GENOMIC DNA]</scope>
    <source>
        <strain evidence="1">P6</strain>
    </source>
</reference>
<dbReference type="Proteomes" id="UP001163321">
    <property type="component" value="Chromosome 2"/>
</dbReference>
<comment type="caution">
    <text evidence="1">The sequence shown here is derived from an EMBL/GenBank/DDBJ whole genome shotgun (WGS) entry which is preliminary data.</text>
</comment>
<sequence length="90" mass="9966">MHHDVWDVLLFEEKLTAALVIAHAPWALLDTPDFRAAMQLVNPASDPPSPLTTTRARTHVLSRLALKYDRECADVLAQSTAVYNSAILVD</sequence>